<dbReference type="AlphaFoldDB" id="A0A2T0VL68"/>
<dbReference type="RefSeq" id="WP_106231271.1">
    <property type="nucleotide sequence ID" value="NZ_PVTM01000010.1"/>
</dbReference>
<accession>A0A2T0VL68</accession>
<feature type="domain" description="Winged helix-turn-helix" evidence="2">
    <location>
        <begin position="32"/>
        <end position="96"/>
    </location>
</feature>
<evidence type="ECO:0000256" key="1">
    <source>
        <dbReference type="SAM" id="MobiDB-lite"/>
    </source>
</evidence>
<organism evidence="3 4">
    <name type="scientific">Halomonas ventosae</name>
    <dbReference type="NCBI Taxonomy" id="229007"/>
    <lineage>
        <taxon>Bacteria</taxon>
        <taxon>Pseudomonadati</taxon>
        <taxon>Pseudomonadota</taxon>
        <taxon>Gammaproteobacteria</taxon>
        <taxon>Oceanospirillales</taxon>
        <taxon>Halomonadaceae</taxon>
        <taxon>Halomonas</taxon>
    </lineage>
</organism>
<proteinExistence type="predicted"/>
<protein>
    <submittedName>
        <fullName evidence="3">Helix-turn-helix protein</fullName>
    </submittedName>
</protein>
<evidence type="ECO:0000313" key="3">
    <source>
        <dbReference type="EMBL" id="PRY70991.1"/>
    </source>
</evidence>
<gene>
    <name evidence="3" type="ORF">BCL64_11091</name>
</gene>
<feature type="compositionally biased region" description="Basic and acidic residues" evidence="1">
    <location>
        <begin position="1"/>
        <end position="14"/>
    </location>
</feature>
<comment type="caution">
    <text evidence="3">The sequence shown here is derived from an EMBL/GenBank/DDBJ whole genome shotgun (WGS) entry which is preliminary data.</text>
</comment>
<sequence length="98" mass="11000">MTTDMKRPDLEGGRAESNADSTSCKVNPSTHQARVLQALQARPMSAAELQWELRIAHAPSVVRELVAKGYRIGKDDFPNPNPDSRCRTIQRYCLAEFE</sequence>
<keyword evidence="4" id="KW-1185">Reference proteome</keyword>
<feature type="region of interest" description="Disordered" evidence="1">
    <location>
        <begin position="1"/>
        <end position="29"/>
    </location>
</feature>
<evidence type="ECO:0000259" key="2">
    <source>
        <dbReference type="Pfam" id="PF14090"/>
    </source>
</evidence>
<dbReference type="Proteomes" id="UP000239896">
    <property type="component" value="Unassembled WGS sequence"/>
</dbReference>
<name>A0A2T0VL68_9GAMM</name>
<feature type="compositionally biased region" description="Polar residues" evidence="1">
    <location>
        <begin position="18"/>
        <end position="29"/>
    </location>
</feature>
<dbReference type="EMBL" id="PVTM01000010">
    <property type="protein sequence ID" value="PRY70991.1"/>
    <property type="molecule type" value="Genomic_DNA"/>
</dbReference>
<reference evidence="3 4" key="1">
    <citation type="submission" date="2018-03" db="EMBL/GenBank/DDBJ databases">
        <title>Comparative analysis of microorganisms from saline springs in Andes Mountain Range, Colombia.</title>
        <authorList>
            <person name="Rubin E."/>
        </authorList>
    </citation>
    <scope>NUCLEOTIDE SEQUENCE [LARGE SCALE GENOMIC DNA]</scope>
    <source>
        <strain evidence="3 4">USBA 854</strain>
    </source>
</reference>
<evidence type="ECO:0000313" key="4">
    <source>
        <dbReference type="Proteomes" id="UP000239896"/>
    </source>
</evidence>
<dbReference type="InterPro" id="IPR055245">
    <property type="entry name" value="HTH_proteobacteria"/>
</dbReference>
<dbReference type="Pfam" id="PF14090">
    <property type="entry name" value="HTH_39"/>
    <property type="match status" value="1"/>
</dbReference>